<name>A0ABQ9CQF3_9PASS</name>
<keyword evidence="3" id="KW-1185">Reference proteome</keyword>
<organism evidence="2 3">
    <name type="scientific">Willisornis vidua</name>
    <name type="common">Xingu scale-backed antbird</name>
    <dbReference type="NCBI Taxonomy" id="1566151"/>
    <lineage>
        <taxon>Eukaryota</taxon>
        <taxon>Metazoa</taxon>
        <taxon>Chordata</taxon>
        <taxon>Craniata</taxon>
        <taxon>Vertebrata</taxon>
        <taxon>Euteleostomi</taxon>
        <taxon>Archelosauria</taxon>
        <taxon>Archosauria</taxon>
        <taxon>Dinosauria</taxon>
        <taxon>Saurischia</taxon>
        <taxon>Theropoda</taxon>
        <taxon>Coelurosauria</taxon>
        <taxon>Aves</taxon>
        <taxon>Neognathae</taxon>
        <taxon>Neoaves</taxon>
        <taxon>Telluraves</taxon>
        <taxon>Australaves</taxon>
        <taxon>Passeriformes</taxon>
        <taxon>Thamnophilidae</taxon>
        <taxon>Willisornis</taxon>
    </lineage>
</organism>
<evidence type="ECO:0000313" key="3">
    <source>
        <dbReference type="Proteomes" id="UP001145742"/>
    </source>
</evidence>
<accession>A0ABQ9CQF3</accession>
<protein>
    <submittedName>
        <fullName evidence="2">Uncharacterized protein</fullName>
    </submittedName>
</protein>
<feature type="region of interest" description="Disordered" evidence="1">
    <location>
        <begin position="1"/>
        <end position="57"/>
    </location>
</feature>
<comment type="caution">
    <text evidence="2">The sequence shown here is derived from an EMBL/GenBank/DDBJ whole genome shotgun (WGS) entry which is preliminary data.</text>
</comment>
<evidence type="ECO:0000256" key="1">
    <source>
        <dbReference type="SAM" id="MobiDB-lite"/>
    </source>
</evidence>
<reference evidence="2" key="1">
    <citation type="submission" date="2019-10" db="EMBL/GenBank/DDBJ databases">
        <authorList>
            <person name="Soares A.E.R."/>
            <person name="Aleixo A."/>
            <person name="Schneider P."/>
            <person name="Miyaki C.Y."/>
            <person name="Schneider M.P."/>
            <person name="Mello C."/>
            <person name="Vasconcelos A.T.R."/>
        </authorList>
    </citation>
    <scope>NUCLEOTIDE SEQUENCE</scope>
    <source>
        <tissue evidence="2">Muscle</tissue>
    </source>
</reference>
<dbReference type="Proteomes" id="UP001145742">
    <property type="component" value="Unassembled WGS sequence"/>
</dbReference>
<sequence length="135" mass="14722">MTSFLVQTPPPGQMIAKLPSVETSKEGREKRESEEWVGGQGPEQGKRGFDWSSQEDAGSWSPAMLGGSTLVPDPGRSMLSLKFLFLGVGRSHNPYLTALVTVYTLFIPAQLQLANQLLSMIVQAPFALKGEDKEL</sequence>
<dbReference type="EMBL" id="WHWB01034702">
    <property type="protein sequence ID" value="KAJ7405551.1"/>
    <property type="molecule type" value="Genomic_DNA"/>
</dbReference>
<proteinExistence type="predicted"/>
<evidence type="ECO:0000313" key="2">
    <source>
        <dbReference type="EMBL" id="KAJ7405551.1"/>
    </source>
</evidence>
<gene>
    <name evidence="2" type="ORF">WISP_138968</name>
</gene>
<feature type="compositionally biased region" description="Basic and acidic residues" evidence="1">
    <location>
        <begin position="23"/>
        <end position="34"/>
    </location>
</feature>